<organism evidence="1">
    <name type="scientific">bioreactor metagenome</name>
    <dbReference type="NCBI Taxonomy" id="1076179"/>
    <lineage>
        <taxon>unclassified sequences</taxon>
        <taxon>metagenomes</taxon>
        <taxon>ecological metagenomes</taxon>
    </lineage>
</organism>
<dbReference type="Pfam" id="PF14352">
    <property type="entry name" value="DUF4402"/>
    <property type="match status" value="1"/>
</dbReference>
<evidence type="ECO:0000313" key="1">
    <source>
        <dbReference type="EMBL" id="MPM23227.1"/>
    </source>
</evidence>
<sequence>MIVCKKTFFLLPLIFSLFITKITSAQLLQATASGYIDKIQDLQFGSFYPGSSGGTITVSTNGTRSSNGSFVFLPGYPANQAQFKFTMSRLFGFVNINITADNLTRVGGGGTLPLTVSYTPQSFFTWLYRVTYINVGGTLTISPTSLPGAYIGNIYITEISQ</sequence>
<gene>
    <name evidence="1" type="ORF">SDC9_69692</name>
</gene>
<reference evidence="1" key="1">
    <citation type="submission" date="2019-08" db="EMBL/GenBank/DDBJ databases">
        <authorList>
            <person name="Kucharzyk K."/>
            <person name="Murdoch R.W."/>
            <person name="Higgins S."/>
            <person name="Loffler F."/>
        </authorList>
    </citation>
    <scope>NUCLEOTIDE SEQUENCE</scope>
</reference>
<dbReference type="EMBL" id="VSSQ01003982">
    <property type="protein sequence ID" value="MPM23227.1"/>
    <property type="molecule type" value="Genomic_DNA"/>
</dbReference>
<name>A0A644Y4V8_9ZZZZ</name>
<evidence type="ECO:0008006" key="2">
    <source>
        <dbReference type="Google" id="ProtNLM"/>
    </source>
</evidence>
<dbReference type="InterPro" id="IPR025514">
    <property type="entry name" value="DUF4402"/>
</dbReference>
<protein>
    <recommendedName>
        <fullName evidence="2">DUF4402 domain-containing protein</fullName>
    </recommendedName>
</protein>
<proteinExistence type="predicted"/>
<dbReference type="AlphaFoldDB" id="A0A644Y4V8"/>
<comment type="caution">
    <text evidence="1">The sequence shown here is derived from an EMBL/GenBank/DDBJ whole genome shotgun (WGS) entry which is preliminary data.</text>
</comment>
<accession>A0A644Y4V8</accession>